<evidence type="ECO:0000256" key="1">
    <source>
        <dbReference type="SAM" id="MobiDB-lite"/>
    </source>
</evidence>
<accession>A0ABV0EAI1</accession>
<dbReference type="Proteomes" id="UP001482231">
    <property type="component" value="Unassembled WGS sequence"/>
</dbReference>
<name>A0ABV0EAI1_9BURK</name>
<dbReference type="Gene3D" id="3.40.30.10">
    <property type="entry name" value="Glutaredoxin"/>
    <property type="match status" value="1"/>
</dbReference>
<evidence type="ECO:0000313" key="3">
    <source>
        <dbReference type="Proteomes" id="UP001482231"/>
    </source>
</evidence>
<dbReference type="Pfam" id="PF05768">
    <property type="entry name" value="Glrx-like"/>
    <property type="match status" value="1"/>
</dbReference>
<dbReference type="EMBL" id="JBAJEX010000001">
    <property type="protein sequence ID" value="MEO1765653.1"/>
    <property type="molecule type" value="Genomic_DNA"/>
</dbReference>
<dbReference type="InterPro" id="IPR036249">
    <property type="entry name" value="Thioredoxin-like_sf"/>
</dbReference>
<keyword evidence="3" id="KW-1185">Reference proteome</keyword>
<protein>
    <submittedName>
        <fullName evidence="2">Glutaredoxin family protein</fullName>
    </submittedName>
</protein>
<comment type="caution">
    <text evidence="2">The sequence shown here is derived from an EMBL/GenBank/DDBJ whole genome shotgun (WGS) entry which is preliminary data.</text>
</comment>
<dbReference type="PANTHER" id="PTHR33558">
    <property type="entry name" value="GLUTAREDOXIN-LIKE PROTEIN C5ORF63 HOMOLOG"/>
    <property type="match status" value="1"/>
</dbReference>
<gene>
    <name evidence="2" type="ORF">V6E02_00255</name>
</gene>
<organism evidence="2 3">
    <name type="scientific">Thiobacter aerophilum</name>
    <dbReference type="NCBI Taxonomy" id="3121275"/>
    <lineage>
        <taxon>Bacteria</taxon>
        <taxon>Pseudomonadati</taxon>
        <taxon>Pseudomonadota</taxon>
        <taxon>Betaproteobacteria</taxon>
        <taxon>Burkholderiales</taxon>
        <taxon>Thiobacteraceae</taxon>
        <taxon>Thiobacter</taxon>
    </lineage>
</organism>
<proteinExistence type="predicted"/>
<dbReference type="PANTHER" id="PTHR33558:SF1">
    <property type="entry name" value="GLUTAREDOXIN-LIKE PROTEIN C5ORF63 HOMOLOG"/>
    <property type="match status" value="1"/>
</dbReference>
<reference evidence="2 3" key="1">
    <citation type="submission" date="2024-02" db="EMBL/GenBank/DDBJ databases">
        <title>New thermophilic sulfur-oxidizing bacteria from a hot springs of the Uzon caldera (Kamchatka, Russia).</title>
        <authorList>
            <person name="Dukat A.M."/>
            <person name="Elcheninov A.G."/>
            <person name="Frolov E.N."/>
        </authorList>
    </citation>
    <scope>NUCLEOTIDE SEQUENCE [LARGE SCALE GENOMIC DNA]</scope>
    <source>
        <strain evidence="2 3">AK1</strain>
    </source>
</reference>
<dbReference type="RefSeq" id="WP_347305997.1">
    <property type="nucleotide sequence ID" value="NZ_JBAJEX010000001.1"/>
</dbReference>
<dbReference type="InterPro" id="IPR052565">
    <property type="entry name" value="Glutaredoxin-like_YDR286C"/>
</dbReference>
<dbReference type="InterPro" id="IPR008554">
    <property type="entry name" value="Glutaredoxin-like"/>
</dbReference>
<dbReference type="SUPFAM" id="SSF52833">
    <property type="entry name" value="Thioredoxin-like"/>
    <property type="match status" value="1"/>
</dbReference>
<feature type="region of interest" description="Disordered" evidence="1">
    <location>
        <begin position="1"/>
        <end position="20"/>
    </location>
</feature>
<sequence>MARAPPQPAEVAATAHPASPVNPRPCLTLYARVGCHLCEDMAAALDALRDELGFDYRTVDVDTDPTLVARYGRLVPVLALEEEVLCHYFLEPAALRARLARSE</sequence>
<evidence type="ECO:0000313" key="2">
    <source>
        <dbReference type="EMBL" id="MEO1765653.1"/>
    </source>
</evidence>